<dbReference type="PROSITE" id="PS00197">
    <property type="entry name" value="2FE2S_FER_1"/>
    <property type="match status" value="1"/>
</dbReference>
<organism evidence="2 3">
    <name type="scientific">Remersonia thermophila</name>
    <dbReference type="NCBI Taxonomy" id="72144"/>
    <lineage>
        <taxon>Eukaryota</taxon>
        <taxon>Fungi</taxon>
        <taxon>Dikarya</taxon>
        <taxon>Ascomycota</taxon>
        <taxon>Pezizomycotina</taxon>
        <taxon>Sordariomycetes</taxon>
        <taxon>Sordariomycetidae</taxon>
        <taxon>Sordariales</taxon>
        <taxon>Sordariales incertae sedis</taxon>
        <taxon>Remersonia</taxon>
    </lineage>
</organism>
<feature type="region of interest" description="Disordered" evidence="1">
    <location>
        <begin position="40"/>
        <end position="65"/>
    </location>
</feature>
<sequence length="232" mass="25181">MVLKRKRSDEFGQVCLASPRFGGDFNFNVTMSIGAPAPSFFSTQSSTPSHLPSRTMKRFRDNRPPEQEVYKHTLDLLYSAQRRSQTHHQPPPSADLRPIAPEPSFVQPQEPSAQRKPQQRSLHSFWDIRVSPSPSTSSATSPASSATSLAFSVPDLRNVPENCEDCGAALGDGDGVDATMMDVDSYGRGLADRICVACRKAVCGSCSISNLGEDRRCLACTGMRRGVGGFGL</sequence>
<reference evidence="2 3" key="1">
    <citation type="journal article" date="2024" name="Commun. Biol.">
        <title>Comparative genomic analysis of thermophilic fungi reveals convergent evolutionary adaptations and gene losses.</title>
        <authorList>
            <person name="Steindorff A.S."/>
            <person name="Aguilar-Pontes M.V."/>
            <person name="Robinson A.J."/>
            <person name="Andreopoulos B."/>
            <person name="LaButti K."/>
            <person name="Kuo A."/>
            <person name="Mondo S."/>
            <person name="Riley R."/>
            <person name="Otillar R."/>
            <person name="Haridas S."/>
            <person name="Lipzen A."/>
            <person name="Grimwood J."/>
            <person name="Schmutz J."/>
            <person name="Clum A."/>
            <person name="Reid I.D."/>
            <person name="Moisan M.C."/>
            <person name="Butler G."/>
            <person name="Nguyen T.T.M."/>
            <person name="Dewar K."/>
            <person name="Conant G."/>
            <person name="Drula E."/>
            <person name="Henrissat B."/>
            <person name="Hansel C."/>
            <person name="Singer S."/>
            <person name="Hutchinson M.I."/>
            <person name="de Vries R.P."/>
            <person name="Natvig D.O."/>
            <person name="Powell A.J."/>
            <person name="Tsang A."/>
            <person name="Grigoriev I.V."/>
        </authorList>
    </citation>
    <scope>NUCLEOTIDE SEQUENCE [LARGE SCALE GENOMIC DNA]</scope>
    <source>
        <strain evidence="2 3">ATCC 22073</strain>
    </source>
</reference>
<evidence type="ECO:0000313" key="3">
    <source>
        <dbReference type="Proteomes" id="UP001600064"/>
    </source>
</evidence>
<dbReference type="GeneID" id="98124009"/>
<keyword evidence="3" id="KW-1185">Reference proteome</keyword>
<evidence type="ECO:0000256" key="1">
    <source>
        <dbReference type="SAM" id="MobiDB-lite"/>
    </source>
</evidence>
<protein>
    <submittedName>
        <fullName evidence="2">Uncharacterized protein</fullName>
    </submittedName>
</protein>
<evidence type="ECO:0000313" key="2">
    <source>
        <dbReference type="EMBL" id="KAL2268183.1"/>
    </source>
</evidence>
<dbReference type="InterPro" id="IPR006058">
    <property type="entry name" value="2Fe2S_fd_BS"/>
</dbReference>
<accession>A0ABR4DCW0</accession>
<proteinExistence type="predicted"/>
<feature type="region of interest" description="Disordered" evidence="1">
    <location>
        <begin position="82"/>
        <end position="121"/>
    </location>
</feature>
<feature type="compositionally biased region" description="Low complexity" evidence="1">
    <location>
        <begin position="40"/>
        <end position="49"/>
    </location>
</feature>
<gene>
    <name evidence="2" type="ORF">VTJ83DRAFT_3029</name>
</gene>
<dbReference type="RefSeq" id="XP_070866910.1">
    <property type="nucleotide sequence ID" value="XM_071009365.1"/>
</dbReference>
<comment type="caution">
    <text evidence="2">The sequence shown here is derived from an EMBL/GenBank/DDBJ whole genome shotgun (WGS) entry which is preliminary data.</text>
</comment>
<dbReference type="EMBL" id="JAZGUE010000003">
    <property type="protein sequence ID" value="KAL2268183.1"/>
    <property type="molecule type" value="Genomic_DNA"/>
</dbReference>
<name>A0ABR4DCW0_9PEZI</name>
<dbReference type="Proteomes" id="UP001600064">
    <property type="component" value="Unassembled WGS sequence"/>
</dbReference>
<feature type="compositionally biased region" description="Polar residues" evidence="1">
    <location>
        <begin position="106"/>
        <end position="121"/>
    </location>
</feature>